<dbReference type="GO" id="GO:0004633">
    <property type="term" value="F:phosphopantothenoylcysteine decarboxylase activity"/>
    <property type="evidence" value="ECO:0007669"/>
    <property type="project" value="InterPro"/>
</dbReference>
<dbReference type="GO" id="GO:0004632">
    <property type="term" value="F:phosphopantothenate--cysteine ligase activity"/>
    <property type="evidence" value="ECO:0007669"/>
    <property type="project" value="InterPro"/>
</dbReference>
<reference evidence="5" key="1">
    <citation type="submission" date="2018-05" db="EMBL/GenBank/DDBJ databases">
        <authorList>
            <person name="Lanie J.A."/>
            <person name="Ng W.-L."/>
            <person name="Kazmierczak K.M."/>
            <person name="Andrzejewski T.M."/>
            <person name="Davidsen T.M."/>
            <person name="Wayne K.J."/>
            <person name="Tettelin H."/>
            <person name="Glass J.I."/>
            <person name="Rusch D."/>
            <person name="Podicherti R."/>
            <person name="Tsui H.-C.T."/>
            <person name="Winkler M.E."/>
        </authorList>
    </citation>
    <scope>NUCLEOTIDE SEQUENCE</scope>
</reference>
<dbReference type="EMBL" id="UINC01037811">
    <property type="protein sequence ID" value="SVB33858.1"/>
    <property type="molecule type" value="Genomic_DNA"/>
</dbReference>
<dbReference type="Pfam" id="PF04127">
    <property type="entry name" value="DFP"/>
    <property type="match status" value="1"/>
</dbReference>
<dbReference type="GO" id="GO:0015941">
    <property type="term" value="P:pantothenate catabolic process"/>
    <property type="evidence" value="ECO:0007669"/>
    <property type="project" value="InterPro"/>
</dbReference>
<dbReference type="InterPro" id="IPR005252">
    <property type="entry name" value="CoaBC"/>
</dbReference>
<dbReference type="PANTHER" id="PTHR14359">
    <property type="entry name" value="HOMO-OLIGOMERIC FLAVIN CONTAINING CYS DECARBOXYLASE FAMILY"/>
    <property type="match status" value="1"/>
</dbReference>
<evidence type="ECO:0000313" key="5">
    <source>
        <dbReference type="EMBL" id="SVB33858.1"/>
    </source>
</evidence>
<evidence type="ECO:0008006" key="6">
    <source>
        <dbReference type="Google" id="ProtNLM"/>
    </source>
</evidence>
<feature type="domain" description="DNA/pantothenate metabolism flavoprotein C-terminal" evidence="4">
    <location>
        <begin position="149"/>
        <end position="357"/>
    </location>
</feature>
<dbReference type="InterPro" id="IPR003382">
    <property type="entry name" value="Flavoprotein"/>
</dbReference>
<organism evidence="5">
    <name type="scientific">marine metagenome</name>
    <dbReference type="NCBI Taxonomy" id="408172"/>
    <lineage>
        <taxon>unclassified sequences</taxon>
        <taxon>metagenomes</taxon>
        <taxon>ecological metagenomes</taxon>
    </lineage>
</organism>
<keyword evidence="1" id="KW-0210">Decarboxylase</keyword>
<name>A0A382D5Z2_9ZZZZ</name>
<dbReference type="PANTHER" id="PTHR14359:SF6">
    <property type="entry name" value="PHOSPHOPANTOTHENOYLCYSTEINE DECARBOXYLASE"/>
    <property type="match status" value="1"/>
</dbReference>
<dbReference type="Pfam" id="PF02441">
    <property type="entry name" value="Flavoprotein"/>
    <property type="match status" value="1"/>
</dbReference>
<dbReference type="InterPro" id="IPR035929">
    <property type="entry name" value="CoaB-like_sf"/>
</dbReference>
<dbReference type="GO" id="GO:0015937">
    <property type="term" value="P:coenzyme A biosynthetic process"/>
    <property type="evidence" value="ECO:0007669"/>
    <property type="project" value="InterPro"/>
</dbReference>
<dbReference type="InterPro" id="IPR036551">
    <property type="entry name" value="Flavin_trans-like"/>
</dbReference>
<evidence type="ECO:0000256" key="1">
    <source>
        <dbReference type="ARBA" id="ARBA00022793"/>
    </source>
</evidence>
<sequence length="368" mass="40257">MMSKSALEFVGITTFAALTGHDVITELFPDTPKAGLEHIQLAIDLDAVVVVPATANILCKVASGVADEVVSTTLSICEQPILFAPAMNFRMWQNPATQEAVEKLRKRGKVIIDPDEGLLASLHEGEGRLPDIGNIMNGIRGIFEMPMPLKGKKVLVTAGPTREAIDPIRYISNRSSGKMGYALAEKARDMGAEVVLVSGPVSLSPVPEVEIDYIESADEMEKAVSRHSPSADYIFMASAVADYLPKDVADNKMKRSKKNLMLDLKPAPDILISIKDKTNAVITAFALETQDGEKEAKRKLREKGVDFMVLNYANEEGAGFDSSTNRVIIFSKDGNRFELNKDRKDRISEKIIAHIIQSSKQNKTVINS</sequence>
<dbReference type="Gene3D" id="3.40.50.10300">
    <property type="entry name" value="CoaB-like"/>
    <property type="match status" value="1"/>
</dbReference>
<protein>
    <recommendedName>
        <fullName evidence="6">DNA/pantothenate metabolism flavoprotein C-terminal domain-containing protein</fullName>
    </recommendedName>
</protein>
<keyword evidence="2" id="KW-0456">Lyase</keyword>
<evidence type="ECO:0000259" key="3">
    <source>
        <dbReference type="Pfam" id="PF02441"/>
    </source>
</evidence>
<dbReference type="InterPro" id="IPR007085">
    <property type="entry name" value="DNA/pantothenate-metab_flavo_C"/>
</dbReference>
<proteinExistence type="inferred from homology"/>
<dbReference type="NCBIfam" id="TIGR00521">
    <property type="entry name" value="coaBC_dfp"/>
    <property type="match status" value="1"/>
</dbReference>
<dbReference type="SUPFAM" id="SSF102645">
    <property type="entry name" value="CoaB-like"/>
    <property type="match status" value="1"/>
</dbReference>
<feature type="domain" description="Flavoprotein" evidence="3">
    <location>
        <begin position="2"/>
        <end position="137"/>
    </location>
</feature>
<dbReference type="GO" id="GO:0010181">
    <property type="term" value="F:FMN binding"/>
    <property type="evidence" value="ECO:0007669"/>
    <property type="project" value="InterPro"/>
</dbReference>
<gene>
    <name evidence="5" type="ORF">METZ01_LOCUS186712</name>
</gene>
<evidence type="ECO:0000256" key="2">
    <source>
        <dbReference type="ARBA" id="ARBA00023239"/>
    </source>
</evidence>
<evidence type="ECO:0000259" key="4">
    <source>
        <dbReference type="Pfam" id="PF04127"/>
    </source>
</evidence>
<dbReference type="HAMAP" id="MF_02225">
    <property type="entry name" value="CoaBC"/>
    <property type="match status" value="1"/>
</dbReference>
<dbReference type="SUPFAM" id="SSF52507">
    <property type="entry name" value="Homo-oligomeric flavin-containing Cys decarboxylases, HFCD"/>
    <property type="match status" value="1"/>
</dbReference>
<dbReference type="AlphaFoldDB" id="A0A382D5Z2"/>
<dbReference type="Gene3D" id="3.40.50.1950">
    <property type="entry name" value="Flavin prenyltransferase-like"/>
    <property type="match status" value="1"/>
</dbReference>
<dbReference type="GO" id="GO:0071513">
    <property type="term" value="C:phosphopantothenoylcysteine decarboxylase complex"/>
    <property type="evidence" value="ECO:0007669"/>
    <property type="project" value="TreeGrafter"/>
</dbReference>
<accession>A0A382D5Z2</accession>